<dbReference type="Proteomes" id="UP001152607">
    <property type="component" value="Unassembled WGS sequence"/>
</dbReference>
<keyword evidence="5 7" id="KW-0472">Membrane</keyword>
<dbReference type="Pfam" id="PF07690">
    <property type="entry name" value="MFS_1"/>
    <property type="match status" value="1"/>
</dbReference>
<evidence type="ECO:0000256" key="3">
    <source>
        <dbReference type="ARBA" id="ARBA00022692"/>
    </source>
</evidence>
<evidence type="ECO:0000256" key="7">
    <source>
        <dbReference type="SAM" id="Phobius"/>
    </source>
</evidence>
<dbReference type="PANTHER" id="PTHR43791">
    <property type="entry name" value="PERMEASE-RELATED"/>
    <property type="match status" value="1"/>
</dbReference>
<dbReference type="InterPro" id="IPR011701">
    <property type="entry name" value="MFS"/>
</dbReference>
<feature type="region of interest" description="Disordered" evidence="6">
    <location>
        <begin position="525"/>
        <end position="551"/>
    </location>
</feature>
<gene>
    <name evidence="9" type="ORF">PDIGIT_LOCUS3896</name>
</gene>
<evidence type="ECO:0000256" key="4">
    <source>
        <dbReference type="ARBA" id="ARBA00022989"/>
    </source>
</evidence>
<comment type="subcellular location">
    <subcellularLocation>
        <location evidence="1">Membrane</location>
        <topology evidence="1">Multi-pass membrane protein</topology>
    </subcellularLocation>
</comment>
<keyword evidence="3 7" id="KW-0812">Transmembrane</keyword>
<organism evidence="9 10">
    <name type="scientific">Periconia digitata</name>
    <dbReference type="NCBI Taxonomy" id="1303443"/>
    <lineage>
        <taxon>Eukaryota</taxon>
        <taxon>Fungi</taxon>
        <taxon>Dikarya</taxon>
        <taxon>Ascomycota</taxon>
        <taxon>Pezizomycotina</taxon>
        <taxon>Dothideomycetes</taxon>
        <taxon>Pleosporomycetidae</taxon>
        <taxon>Pleosporales</taxon>
        <taxon>Massarineae</taxon>
        <taxon>Periconiaceae</taxon>
        <taxon>Periconia</taxon>
    </lineage>
</organism>
<proteinExistence type="predicted"/>
<reference evidence="9" key="1">
    <citation type="submission" date="2023-01" db="EMBL/GenBank/DDBJ databases">
        <authorList>
            <person name="Van Ghelder C."/>
            <person name="Rancurel C."/>
        </authorList>
    </citation>
    <scope>NUCLEOTIDE SEQUENCE</scope>
    <source>
        <strain evidence="9">CNCM I-4278</strain>
    </source>
</reference>
<dbReference type="InterPro" id="IPR036259">
    <property type="entry name" value="MFS_trans_sf"/>
</dbReference>
<evidence type="ECO:0000256" key="6">
    <source>
        <dbReference type="SAM" id="MobiDB-lite"/>
    </source>
</evidence>
<evidence type="ECO:0000256" key="5">
    <source>
        <dbReference type="ARBA" id="ARBA00023136"/>
    </source>
</evidence>
<feature type="transmembrane region" description="Helical" evidence="7">
    <location>
        <begin position="430"/>
        <end position="453"/>
    </location>
</feature>
<feature type="transmembrane region" description="Helical" evidence="7">
    <location>
        <begin position="149"/>
        <end position="169"/>
    </location>
</feature>
<evidence type="ECO:0000313" key="10">
    <source>
        <dbReference type="Proteomes" id="UP001152607"/>
    </source>
</evidence>
<accession>A0A9W4U7H9</accession>
<feature type="transmembrane region" description="Helical" evidence="7">
    <location>
        <begin position="270"/>
        <end position="290"/>
    </location>
</feature>
<keyword evidence="10" id="KW-1185">Reference proteome</keyword>
<evidence type="ECO:0000313" key="9">
    <source>
        <dbReference type="EMBL" id="CAI6327431.1"/>
    </source>
</evidence>
<feature type="domain" description="Major facilitator superfamily (MFS) profile" evidence="8">
    <location>
        <begin position="109"/>
        <end position="523"/>
    </location>
</feature>
<keyword evidence="2" id="KW-0813">Transport</keyword>
<dbReference type="GO" id="GO:0016020">
    <property type="term" value="C:membrane"/>
    <property type="evidence" value="ECO:0007669"/>
    <property type="project" value="UniProtKB-SubCell"/>
</dbReference>
<dbReference type="FunFam" id="1.20.1250.20:FF:001719">
    <property type="entry name" value="Uncharacterized protein"/>
    <property type="match status" value="1"/>
</dbReference>
<evidence type="ECO:0000256" key="1">
    <source>
        <dbReference type="ARBA" id="ARBA00004141"/>
    </source>
</evidence>
<dbReference type="PANTHER" id="PTHR43791:SF43">
    <property type="entry name" value="MAJOR FACILITATOR SUPERFAMILY (MFS) PROFILE DOMAIN-CONTAINING PROTEIN"/>
    <property type="match status" value="1"/>
</dbReference>
<dbReference type="GO" id="GO:0022857">
    <property type="term" value="F:transmembrane transporter activity"/>
    <property type="evidence" value="ECO:0007669"/>
    <property type="project" value="InterPro"/>
</dbReference>
<dbReference type="OrthoDB" id="3639251at2759"/>
<comment type="caution">
    <text evidence="9">The sequence shown here is derived from an EMBL/GenBank/DDBJ whole genome shotgun (WGS) entry which is preliminary data.</text>
</comment>
<protein>
    <recommendedName>
        <fullName evidence="8">Major facilitator superfamily (MFS) profile domain-containing protein</fullName>
    </recommendedName>
</protein>
<dbReference type="InterPro" id="IPR020846">
    <property type="entry name" value="MFS_dom"/>
</dbReference>
<evidence type="ECO:0000256" key="2">
    <source>
        <dbReference type="ARBA" id="ARBA00022448"/>
    </source>
</evidence>
<feature type="transmembrane region" description="Helical" evidence="7">
    <location>
        <begin position="377"/>
        <end position="397"/>
    </location>
</feature>
<feature type="transmembrane region" description="Helical" evidence="7">
    <location>
        <begin position="465"/>
        <end position="486"/>
    </location>
</feature>
<feature type="transmembrane region" description="Helical" evidence="7">
    <location>
        <begin position="341"/>
        <end position="365"/>
    </location>
</feature>
<keyword evidence="4 7" id="KW-1133">Transmembrane helix</keyword>
<sequence>MTPIPKASSYIKYLMMNGKPVQMVFRLWVPRNHHACNGICLRNTMTSIPHEASAHKNDTVVDTGTVSSSNIEGEVEKTPRWRRVLGLFWDSAEGDKRNRKYVQKLDAYLFTTVCLGYFIKYLDQTNYSNAFVSGMKEDLHLYGNERNWLNTWFALGIIIGSVPAQLLQLGYIRPSIFIPCCEVAWSALVMGMAGSKNIQTMYAIRFFIGLLEACAFPGYIALLGGWYGPKELTKRVAILLQVEQIASMFSGYLQAGLYTSMNGRHGLAGWRWLFIMDGVISIPIALWGFFGIPDLPHTTRAFYWNKEERQYGVTRIESLGRSEPVRLSVKVIKEVFLGWKIWAFILPYVMIAQCHTATSYFNLWLKASGYTVYQTNVLPTAGNALAIVTTISWGIIADRTGQRYWLIVGLMALMIVSNIILSVWNVPKSALLFAYYISYAGSAGTPVLIAWGNNLNAADPNLRQLLVATANIVSYAFVLWTPLVLFPTQDAPKYKYGYQILILFGVLAIFGVTLMWYLHKRELKKKTGEKQSSPEVNDRSSDDPVTEQASA</sequence>
<feature type="transmembrane region" description="Helical" evidence="7">
    <location>
        <begin position="404"/>
        <end position="424"/>
    </location>
</feature>
<evidence type="ECO:0000259" key="8">
    <source>
        <dbReference type="PROSITE" id="PS50850"/>
    </source>
</evidence>
<dbReference type="Gene3D" id="1.20.1250.20">
    <property type="entry name" value="MFS general substrate transporter like domains"/>
    <property type="match status" value="2"/>
</dbReference>
<feature type="transmembrane region" description="Helical" evidence="7">
    <location>
        <begin position="201"/>
        <end position="224"/>
    </location>
</feature>
<feature type="transmembrane region" description="Helical" evidence="7">
    <location>
        <begin position="176"/>
        <end position="195"/>
    </location>
</feature>
<feature type="transmembrane region" description="Helical" evidence="7">
    <location>
        <begin position="498"/>
        <end position="518"/>
    </location>
</feature>
<dbReference type="AlphaFoldDB" id="A0A9W4U7H9"/>
<dbReference type="EMBL" id="CAOQHR010000002">
    <property type="protein sequence ID" value="CAI6327431.1"/>
    <property type="molecule type" value="Genomic_DNA"/>
</dbReference>
<dbReference type="SUPFAM" id="SSF103473">
    <property type="entry name" value="MFS general substrate transporter"/>
    <property type="match status" value="1"/>
</dbReference>
<name>A0A9W4U7H9_9PLEO</name>
<dbReference type="PROSITE" id="PS50850">
    <property type="entry name" value="MFS"/>
    <property type="match status" value="1"/>
</dbReference>